<dbReference type="PANTHER" id="PTHR38445">
    <property type="entry name" value="HTH-TYPE TRANSCRIPTIONAL REPRESSOR YTRA"/>
    <property type="match status" value="1"/>
</dbReference>
<dbReference type="SMART" id="SM00345">
    <property type="entry name" value="HTH_GNTR"/>
    <property type="match status" value="1"/>
</dbReference>
<evidence type="ECO:0000313" key="6">
    <source>
        <dbReference type="Proteomes" id="UP000253975"/>
    </source>
</evidence>
<evidence type="ECO:0000256" key="2">
    <source>
        <dbReference type="ARBA" id="ARBA00023125"/>
    </source>
</evidence>
<dbReference type="InterPro" id="IPR000524">
    <property type="entry name" value="Tscrpt_reg_HTH_GntR"/>
</dbReference>
<sequence length="131" mass="14181">MVDKNLITLDENSGVPIWMQLRNRLVYLVVSGTVAPGSKLPTVRDLSSFLSVNYNTVSKVYRDIEKDGYVITRRGKGTFVAEVNSEGFQAADAKAAIDLLVDTFLEQAKELGLSESDAAAAVAHRAGGMFV</sequence>
<dbReference type="Proteomes" id="UP000253975">
    <property type="component" value="Unassembled WGS sequence"/>
</dbReference>
<dbReference type="InterPro" id="IPR036388">
    <property type="entry name" value="WH-like_DNA-bd_sf"/>
</dbReference>
<evidence type="ECO:0000259" key="4">
    <source>
        <dbReference type="PROSITE" id="PS50949"/>
    </source>
</evidence>
<feature type="domain" description="HTH gntR-type" evidence="4">
    <location>
        <begin position="15"/>
        <end position="83"/>
    </location>
</feature>
<evidence type="ECO:0000313" key="5">
    <source>
        <dbReference type="EMBL" id="RDB58024.1"/>
    </source>
</evidence>
<dbReference type="CDD" id="cd07377">
    <property type="entry name" value="WHTH_GntR"/>
    <property type="match status" value="1"/>
</dbReference>
<evidence type="ECO:0000256" key="1">
    <source>
        <dbReference type="ARBA" id="ARBA00023015"/>
    </source>
</evidence>
<keyword evidence="2" id="KW-0238">DNA-binding</keyword>
<gene>
    <name evidence="5" type="ORF">C1881_06975</name>
</gene>
<dbReference type="Gene3D" id="1.10.10.10">
    <property type="entry name" value="Winged helix-like DNA-binding domain superfamily/Winged helix DNA-binding domain"/>
    <property type="match status" value="1"/>
</dbReference>
<dbReference type="PROSITE" id="PS50949">
    <property type="entry name" value="HTH_GNTR"/>
    <property type="match status" value="1"/>
</dbReference>
<protein>
    <submittedName>
        <fullName evidence="5">GntR family transcriptional regulator</fullName>
    </submittedName>
</protein>
<dbReference type="EMBL" id="PPTO01000010">
    <property type="protein sequence ID" value="RDB58024.1"/>
    <property type="molecule type" value="Genomic_DNA"/>
</dbReference>
<organism evidence="5 6">
    <name type="scientific">Slackia isoflavoniconvertens</name>
    <dbReference type="NCBI Taxonomy" id="572010"/>
    <lineage>
        <taxon>Bacteria</taxon>
        <taxon>Bacillati</taxon>
        <taxon>Actinomycetota</taxon>
        <taxon>Coriobacteriia</taxon>
        <taxon>Eggerthellales</taxon>
        <taxon>Eggerthellaceae</taxon>
        <taxon>Slackia</taxon>
    </lineage>
</organism>
<dbReference type="InterPro" id="IPR036390">
    <property type="entry name" value="WH_DNA-bd_sf"/>
</dbReference>
<dbReference type="PANTHER" id="PTHR38445:SF9">
    <property type="entry name" value="HTH-TYPE TRANSCRIPTIONAL REPRESSOR YTRA"/>
    <property type="match status" value="1"/>
</dbReference>
<dbReference type="AlphaFoldDB" id="A0A369LFQ8"/>
<accession>A0A369LFQ8</accession>
<dbReference type="GO" id="GO:0003700">
    <property type="term" value="F:DNA-binding transcription factor activity"/>
    <property type="evidence" value="ECO:0007669"/>
    <property type="project" value="InterPro"/>
</dbReference>
<keyword evidence="3" id="KW-0804">Transcription</keyword>
<dbReference type="Pfam" id="PF00392">
    <property type="entry name" value="GntR"/>
    <property type="match status" value="1"/>
</dbReference>
<evidence type="ECO:0000256" key="3">
    <source>
        <dbReference type="ARBA" id="ARBA00023163"/>
    </source>
</evidence>
<keyword evidence="1" id="KW-0805">Transcription regulation</keyword>
<dbReference type="SUPFAM" id="SSF46785">
    <property type="entry name" value="Winged helix' DNA-binding domain"/>
    <property type="match status" value="1"/>
</dbReference>
<comment type="caution">
    <text evidence="5">The sequence shown here is derived from an EMBL/GenBank/DDBJ whole genome shotgun (WGS) entry which is preliminary data.</text>
</comment>
<dbReference type="GO" id="GO:0003677">
    <property type="term" value="F:DNA binding"/>
    <property type="evidence" value="ECO:0007669"/>
    <property type="project" value="UniProtKB-KW"/>
</dbReference>
<reference evidence="5 6" key="1">
    <citation type="journal article" date="2018" name="Elife">
        <title>Discovery and characterization of a prevalent human gut bacterial enzyme sufficient for the inactivation of a family of plant toxins.</title>
        <authorList>
            <person name="Koppel N."/>
            <person name="Bisanz J.E."/>
            <person name="Pandelia M.E."/>
            <person name="Turnbaugh P.J."/>
            <person name="Balskus E.P."/>
        </authorList>
    </citation>
    <scope>NUCLEOTIDE SEQUENCE [LARGE SCALE GENOMIC DNA]</scope>
    <source>
        <strain evidence="5 6">OB21 GAM31</strain>
    </source>
</reference>
<dbReference type="RefSeq" id="WP_114615829.1">
    <property type="nucleotide sequence ID" value="NZ_DBGDFO010000025.1"/>
</dbReference>
<name>A0A369LFQ8_9ACTN</name>
<proteinExistence type="predicted"/>